<dbReference type="InterPro" id="IPR036388">
    <property type="entry name" value="WH-like_DNA-bd_sf"/>
</dbReference>
<comment type="caution">
    <text evidence="5">The sequence shown here is derived from an EMBL/GenBank/DDBJ whole genome shotgun (WGS) entry which is preliminary data.</text>
</comment>
<dbReference type="CDD" id="cd06170">
    <property type="entry name" value="LuxR_C_like"/>
    <property type="match status" value="1"/>
</dbReference>
<evidence type="ECO:0000256" key="3">
    <source>
        <dbReference type="ARBA" id="ARBA00023163"/>
    </source>
</evidence>
<evidence type="ECO:0000313" key="6">
    <source>
        <dbReference type="Proteomes" id="UP000282985"/>
    </source>
</evidence>
<dbReference type="AlphaFoldDB" id="A0A434AGY1"/>
<dbReference type="Gene3D" id="1.10.10.10">
    <property type="entry name" value="Winged helix-like DNA-binding domain superfamily/Winged helix DNA-binding domain"/>
    <property type="match status" value="1"/>
</dbReference>
<reference evidence="5 6" key="1">
    <citation type="submission" date="2018-11" db="EMBL/GenBank/DDBJ databases">
        <title>Parancylomarina longa gen. nov., sp. nov., isolated from sediments of southern Okinawa.</title>
        <authorList>
            <person name="Fu T."/>
        </authorList>
    </citation>
    <scope>NUCLEOTIDE SEQUENCE [LARGE SCALE GENOMIC DNA]</scope>
    <source>
        <strain evidence="5 6">T3-2 S1-C</strain>
    </source>
</reference>
<keyword evidence="3" id="KW-0804">Transcription</keyword>
<dbReference type="OrthoDB" id="9797341at2"/>
<keyword evidence="1" id="KW-0805">Transcription regulation</keyword>
<dbReference type="InterPro" id="IPR016032">
    <property type="entry name" value="Sig_transdc_resp-reg_C-effctor"/>
</dbReference>
<keyword evidence="2" id="KW-0238">DNA-binding</keyword>
<dbReference type="InterPro" id="IPR035965">
    <property type="entry name" value="PAS-like_dom_sf"/>
</dbReference>
<dbReference type="PROSITE" id="PS50043">
    <property type="entry name" value="HTH_LUXR_2"/>
    <property type="match status" value="1"/>
</dbReference>
<dbReference type="Pfam" id="PF00196">
    <property type="entry name" value="GerE"/>
    <property type="match status" value="1"/>
</dbReference>
<proteinExistence type="predicted"/>
<dbReference type="SUPFAM" id="SSF55785">
    <property type="entry name" value="PYP-like sensor domain (PAS domain)"/>
    <property type="match status" value="1"/>
</dbReference>
<dbReference type="PANTHER" id="PTHR44688">
    <property type="entry name" value="DNA-BINDING TRANSCRIPTIONAL ACTIVATOR DEVR_DOSR"/>
    <property type="match status" value="1"/>
</dbReference>
<dbReference type="GO" id="GO:0006355">
    <property type="term" value="P:regulation of DNA-templated transcription"/>
    <property type="evidence" value="ECO:0007669"/>
    <property type="project" value="InterPro"/>
</dbReference>
<protein>
    <submittedName>
        <fullName evidence="5">LuxR family transcriptional regulator</fullName>
    </submittedName>
</protein>
<evidence type="ECO:0000256" key="1">
    <source>
        <dbReference type="ARBA" id="ARBA00023015"/>
    </source>
</evidence>
<sequence length="250" mass="29361">MNLLMKEKELCLDEILEELGIGICPKSGLPLYANNSQPLFDSMISESGSGMFIFDMDLELIVWSNDHFLELNQLKQEYFFHPAFNELINRKFHQEDSRFLNELKEKLRNKEDDSYISRIMRIKQKNGKYKYFRFVLVSAADNKNKILGKIKIGLQYDLTPILNQYQEMQESVTIVPNINTKEDFQKLYNLSKREKQILKLIVKGFTDKKIADQLHISKYTSEKHRKNIIQKLQVKNTACLSFIAGKYGIF</sequence>
<evidence type="ECO:0000259" key="4">
    <source>
        <dbReference type="PROSITE" id="PS50043"/>
    </source>
</evidence>
<accession>A0A434AGY1</accession>
<feature type="domain" description="HTH luxR-type" evidence="4">
    <location>
        <begin position="183"/>
        <end position="248"/>
    </location>
</feature>
<dbReference type="RefSeq" id="WP_127344313.1">
    <property type="nucleotide sequence ID" value="NZ_RJJX01000018.1"/>
</dbReference>
<dbReference type="Proteomes" id="UP000282985">
    <property type="component" value="Unassembled WGS sequence"/>
</dbReference>
<name>A0A434AGY1_9BACT</name>
<dbReference type="SMART" id="SM00421">
    <property type="entry name" value="HTH_LUXR"/>
    <property type="match status" value="1"/>
</dbReference>
<gene>
    <name evidence="5" type="ORF">DLK05_12560</name>
</gene>
<dbReference type="SUPFAM" id="SSF46894">
    <property type="entry name" value="C-terminal effector domain of the bipartite response regulators"/>
    <property type="match status" value="1"/>
</dbReference>
<organism evidence="5 6">
    <name type="scientific">Ancylomarina longa</name>
    <dbReference type="NCBI Taxonomy" id="2487017"/>
    <lineage>
        <taxon>Bacteria</taxon>
        <taxon>Pseudomonadati</taxon>
        <taxon>Bacteroidota</taxon>
        <taxon>Bacteroidia</taxon>
        <taxon>Marinilabiliales</taxon>
        <taxon>Marinifilaceae</taxon>
        <taxon>Ancylomarina</taxon>
    </lineage>
</organism>
<evidence type="ECO:0000313" key="5">
    <source>
        <dbReference type="EMBL" id="RUT73651.1"/>
    </source>
</evidence>
<dbReference type="Gene3D" id="3.30.450.20">
    <property type="entry name" value="PAS domain"/>
    <property type="match status" value="1"/>
</dbReference>
<dbReference type="PRINTS" id="PR00038">
    <property type="entry name" value="HTHLUXR"/>
</dbReference>
<keyword evidence="6" id="KW-1185">Reference proteome</keyword>
<dbReference type="PANTHER" id="PTHR44688:SF16">
    <property type="entry name" value="DNA-BINDING TRANSCRIPTIONAL ACTIVATOR DEVR_DOSR"/>
    <property type="match status" value="1"/>
</dbReference>
<dbReference type="InterPro" id="IPR000792">
    <property type="entry name" value="Tscrpt_reg_LuxR_C"/>
</dbReference>
<evidence type="ECO:0000256" key="2">
    <source>
        <dbReference type="ARBA" id="ARBA00023125"/>
    </source>
</evidence>
<dbReference type="EMBL" id="RJJX01000018">
    <property type="protein sequence ID" value="RUT73651.1"/>
    <property type="molecule type" value="Genomic_DNA"/>
</dbReference>
<dbReference type="GO" id="GO:0003677">
    <property type="term" value="F:DNA binding"/>
    <property type="evidence" value="ECO:0007669"/>
    <property type="project" value="UniProtKB-KW"/>
</dbReference>